<accession>A0AAN9M3H4</accession>
<sequence length="169" mass="19578">MDSMQNRPYGKSKRHPPALVRIKFAREKWEVSFVRLVTCTMILRRRIHPTNEVYRELHLSALFLGWPMSLIIRGGCLLKFRRVCFCSNSVTLEASIWKDYLDHEACCYCVGKISSSLAKESHGWRELPCSHAAHMQVMKPQRYVKCNQGFGIQTNSLVQWQMRAAMGSI</sequence>
<protein>
    <submittedName>
        <fullName evidence="1">Uncharacterized protein</fullName>
    </submittedName>
</protein>
<name>A0AAN9M3H4_CANGL</name>
<dbReference type="EMBL" id="JAYMYQ010000003">
    <property type="protein sequence ID" value="KAK7344848.1"/>
    <property type="molecule type" value="Genomic_DNA"/>
</dbReference>
<reference evidence="1 2" key="1">
    <citation type="submission" date="2024-01" db="EMBL/GenBank/DDBJ databases">
        <title>The genomes of 5 underutilized Papilionoideae crops provide insights into root nodulation and disease resistanc.</title>
        <authorList>
            <person name="Jiang F."/>
        </authorList>
    </citation>
    <scope>NUCLEOTIDE SEQUENCE [LARGE SCALE GENOMIC DNA]</scope>
    <source>
        <strain evidence="1">LVBAO_FW01</strain>
        <tissue evidence="1">Leaves</tissue>
    </source>
</reference>
<gene>
    <name evidence="1" type="ORF">VNO77_14995</name>
</gene>
<proteinExistence type="predicted"/>
<dbReference type="AlphaFoldDB" id="A0AAN9M3H4"/>
<evidence type="ECO:0000313" key="1">
    <source>
        <dbReference type="EMBL" id="KAK7344848.1"/>
    </source>
</evidence>
<evidence type="ECO:0000313" key="2">
    <source>
        <dbReference type="Proteomes" id="UP001367508"/>
    </source>
</evidence>
<organism evidence="1 2">
    <name type="scientific">Canavalia gladiata</name>
    <name type="common">Sword bean</name>
    <name type="synonym">Dolichos gladiatus</name>
    <dbReference type="NCBI Taxonomy" id="3824"/>
    <lineage>
        <taxon>Eukaryota</taxon>
        <taxon>Viridiplantae</taxon>
        <taxon>Streptophyta</taxon>
        <taxon>Embryophyta</taxon>
        <taxon>Tracheophyta</taxon>
        <taxon>Spermatophyta</taxon>
        <taxon>Magnoliopsida</taxon>
        <taxon>eudicotyledons</taxon>
        <taxon>Gunneridae</taxon>
        <taxon>Pentapetalae</taxon>
        <taxon>rosids</taxon>
        <taxon>fabids</taxon>
        <taxon>Fabales</taxon>
        <taxon>Fabaceae</taxon>
        <taxon>Papilionoideae</taxon>
        <taxon>50 kb inversion clade</taxon>
        <taxon>NPAAA clade</taxon>
        <taxon>indigoferoid/millettioid clade</taxon>
        <taxon>Phaseoleae</taxon>
        <taxon>Canavalia</taxon>
    </lineage>
</organism>
<comment type="caution">
    <text evidence="1">The sequence shown here is derived from an EMBL/GenBank/DDBJ whole genome shotgun (WGS) entry which is preliminary data.</text>
</comment>
<dbReference type="Proteomes" id="UP001367508">
    <property type="component" value="Unassembled WGS sequence"/>
</dbReference>
<keyword evidence="2" id="KW-1185">Reference proteome</keyword>